<dbReference type="Proteomes" id="UP001554427">
    <property type="component" value="Unassembled WGS sequence"/>
</dbReference>
<dbReference type="EMBL" id="JBFDAH010000010">
    <property type="protein sequence ID" value="MEW4366032.1"/>
    <property type="molecule type" value="Genomic_DNA"/>
</dbReference>
<proteinExistence type="predicted"/>
<keyword evidence="2" id="KW-1185">Reference proteome</keyword>
<reference evidence="1 2" key="1">
    <citation type="submission" date="2024-06" db="EMBL/GenBank/DDBJ databases">
        <title>Aliikangiella maris sp. nov., sp. nov., a phycosphere bacterium isolated from seawater and ecosystem role in Phaeocystis globosa blooms.</title>
        <authorList>
            <person name="Li F."/>
        </authorList>
    </citation>
    <scope>NUCLEOTIDE SEQUENCE [LARGE SCALE GENOMIC DNA]</scope>
    <source>
        <strain evidence="1 2">GXAS 306</strain>
    </source>
</reference>
<comment type="caution">
    <text evidence="1">The sequence shown here is derived from an EMBL/GenBank/DDBJ whole genome shotgun (WGS) entry which is preliminary data.</text>
</comment>
<name>A0ABV3MPA8_9GAMM</name>
<evidence type="ECO:0000313" key="1">
    <source>
        <dbReference type="EMBL" id="MEW4366032.1"/>
    </source>
</evidence>
<gene>
    <name evidence="1" type="ORF">ABVT42_11250</name>
</gene>
<evidence type="ECO:0000313" key="2">
    <source>
        <dbReference type="Proteomes" id="UP001554427"/>
    </source>
</evidence>
<dbReference type="InterPro" id="IPR019734">
    <property type="entry name" value="TPR_rpt"/>
</dbReference>
<dbReference type="Gene3D" id="1.25.40.10">
    <property type="entry name" value="Tetratricopeptide repeat domain"/>
    <property type="match status" value="1"/>
</dbReference>
<dbReference type="SUPFAM" id="SSF48452">
    <property type="entry name" value="TPR-like"/>
    <property type="match status" value="1"/>
</dbReference>
<dbReference type="InterPro" id="IPR011990">
    <property type="entry name" value="TPR-like_helical_dom_sf"/>
</dbReference>
<dbReference type="Pfam" id="PF13289">
    <property type="entry name" value="SIR2_2"/>
    <property type="match status" value="1"/>
</dbReference>
<organism evidence="1 2">
    <name type="scientific">Aliikangiella maris</name>
    <dbReference type="NCBI Taxonomy" id="3162458"/>
    <lineage>
        <taxon>Bacteria</taxon>
        <taxon>Pseudomonadati</taxon>
        <taxon>Pseudomonadota</taxon>
        <taxon>Gammaproteobacteria</taxon>
        <taxon>Oceanospirillales</taxon>
        <taxon>Pleioneaceae</taxon>
        <taxon>Aliikangiella</taxon>
    </lineage>
</organism>
<sequence length="1652" mass="192588">MMWTHKKPYKKLCTTSERIQYWGEQELYRALNLKRVVGFIGSGVTTAYGRLTWGEFCRLIVMAVDDLYRNTPKNKNSFINKSHIDDLYRSLAQACGQELPNETSKTDSEYSISPTIDRDFSVDTALLELCSELAAALDKPRFVKQQTQQIMQASYLLQFEYRLKLLQGDGENSLYQKWRKDLHEFFKSVLSSDYQIQHIDEAADYFLSQLNSKTNKNSIDKIKTFFERKLFEKLNSHLKTKGYLTTIHIKIWELLKSSIAKDNNKSFPLLFCLLIKSKGEKIPWYIKQFIEEAQFSAIRKKDQNWPHPIKYIIETLGIRRILTLNYDLEFEHYFKEERSFHTEPWFVDPEHTDESAIERNHSALDGYGDRFYSVTPNNQSASDLIDFAALASHHDAYVFHLHGRVDCEEDLIITEYDYQQRYVKNNQIRQTFDEGMRTLFAGNDVLFLGIGMNEADLFRPMRQFISEGKRFMDHQDGIIAELSYDTFDGSENKKILDENAKNEKTSTRLKIQFGVKTLFYPNEIAKSELSKKQNAIIEVIKRKRSKHRVKELLSLMVVNRQIMLEQSKAFIKNIEKRETTQQKWFNDWKQKPKDKYGLLRNWGENNYVLWIRQRIYSPKKKHDEKDEKKFDGKTALNNPTLKKLKVIIEKAKLEKEPCPLIDNLSDSGRRIIRICGRKGIGKGSLIKELQKSHSHFLPSINGHFQHQHYRAAFFVDTHYSTEFNSVISSFIRFIAGRLAEVLGQNGKSRLAEQDPFSHELQSSLLGGQFNNISRLELLKRYIAQYSNHANQSTDRLFICLSGLDRITNHSGNGYNALHRAFFRILTDSGKVHVTENLFKRTPPFDIVLISGQQECPIRYLSQYDLDNIDSGYHSEQRTEKNISGELLNPQTAPLLHWYQLNDPVLTMEDIVNETILDDTQRKKVNEIMRYYQFIRQLASQQIFIGQLLCQFISNVINQNGTKSYQSIFEKLNFLINRDRQNGALDTILRYYYENDRQQFGSEWANLTALVLRRLVLFSLPIQRAVLADFPAIRNSLSKLYLREYPQFEEKQSLITPAILSDYLYRKVLITLEEKRLIIPIHDDGVGEIRNTEISNEPSTFKFQPIEVKAPFKYKRYTLHSTIREHLAKRMRYAAFDHGEHSFFDVSLYISQPVNLPSPSALDYREVGRVLQNIIEFSFNYFNPVYRWIKLNKKQQRQKGKELDKQEKEQLTQAAKDSIKKILEYDTLHIATHKLRAGFNLVSGSFSIGVISRLFHEESDELDLGGETRKPFDNYRSWIRGLLNAAVANDHFDDAIDKIFNSGQHDIDEIVKDLKLKNEQAKKFENIRKFIKQFKIQKPFYRTEIAWLYNERGLVNFLQGRLYEAITFFDSALEQINDDQWVCLSEDESQSAASTYRRIILNRAVARLEAGKLEDALDVLLSMHNQLSDKNRARPNQTLYWAKGYLGLCYHLNGRKNTAQKYYKAAIDYFADQPNHMRTLAIFRRHLADLYRSLNQLEKAQSLINQSISTATSADQQDILHHAFVSKARLINAADENTGTAMGLLNKAQQYAEKMGIYKLQVDCYTSKGELMLKQKQFDNAGRYLTNAIAIANKHGMKLRKIAALKRYGDLLEARGTDNRLLQRVRFVTQAQSEKTGLLHTLDQVESLDKRKI</sequence>
<protein>
    <submittedName>
        <fullName evidence="1">SIR2 family protein</fullName>
    </submittedName>
</protein>
<accession>A0ABV3MPA8</accession>
<dbReference type="SMART" id="SM00028">
    <property type="entry name" value="TPR"/>
    <property type="match status" value="4"/>
</dbReference>